<feature type="transmembrane region" description="Helical" evidence="1">
    <location>
        <begin position="71"/>
        <end position="89"/>
    </location>
</feature>
<feature type="transmembrane region" description="Helical" evidence="1">
    <location>
        <begin position="149"/>
        <end position="173"/>
    </location>
</feature>
<accession>A0ABQ6PTJ1</accession>
<keyword evidence="1" id="KW-0472">Membrane</keyword>
<comment type="caution">
    <text evidence="2">The sequence shown here is derived from an EMBL/GenBank/DDBJ whole genome shotgun (WGS) entry which is preliminary data.</text>
</comment>
<dbReference type="EMBL" id="BTPD01000014">
    <property type="protein sequence ID" value="GMQ31053.1"/>
    <property type="molecule type" value="Genomic_DNA"/>
</dbReference>
<evidence type="ECO:0000313" key="2">
    <source>
        <dbReference type="EMBL" id="GMQ31053.1"/>
    </source>
</evidence>
<feature type="transmembrane region" description="Helical" evidence="1">
    <location>
        <begin position="123"/>
        <end position="143"/>
    </location>
</feature>
<name>A0ABQ6PTJ1_9BACT</name>
<protein>
    <submittedName>
        <fullName evidence="2">Uncharacterized protein</fullName>
    </submittedName>
</protein>
<gene>
    <name evidence="2" type="ORF">Aconfl_36960</name>
</gene>
<organism evidence="2 3">
    <name type="scientific">Algoriphagus confluentis</name>
    <dbReference type="NCBI Taxonomy" id="1697556"/>
    <lineage>
        <taxon>Bacteria</taxon>
        <taxon>Pseudomonadati</taxon>
        <taxon>Bacteroidota</taxon>
        <taxon>Cytophagia</taxon>
        <taxon>Cytophagales</taxon>
        <taxon>Cyclobacteriaceae</taxon>
        <taxon>Algoriphagus</taxon>
    </lineage>
</organism>
<keyword evidence="1" id="KW-1133">Transmembrane helix</keyword>
<keyword evidence="3" id="KW-1185">Reference proteome</keyword>
<sequence>MNELGNMLKSGWQKSAVDLPTPPPTQNLIDEAKRLNGESFKFQRSTLLILGSTFLMMCYFLLFYFGFRETLSHLGVGLMLGFFLIRILLEAYSLNQGRKKEITQSAVENLESERKYLRLRLRIHGPGTYLTLGAYTLGFMLLLPEFSNYISSFWMAAMVCSYFIPGIILTLLIRKNVQKEIRELRRVVELREMVLE</sequence>
<dbReference type="RefSeq" id="WP_338225756.1">
    <property type="nucleotide sequence ID" value="NZ_BTPD01000014.1"/>
</dbReference>
<evidence type="ECO:0000313" key="3">
    <source>
        <dbReference type="Proteomes" id="UP001338309"/>
    </source>
</evidence>
<feature type="transmembrane region" description="Helical" evidence="1">
    <location>
        <begin position="47"/>
        <end position="65"/>
    </location>
</feature>
<keyword evidence="1" id="KW-0812">Transmembrane</keyword>
<proteinExistence type="predicted"/>
<dbReference type="Proteomes" id="UP001338309">
    <property type="component" value="Unassembled WGS sequence"/>
</dbReference>
<evidence type="ECO:0000256" key="1">
    <source>
        <dbReference type="SAM" id="Phobius"/>
    </source>
</evidence>
<reference evidence="2 3" key="1">
    <citation type="submission" date="2023-08" db="EMBL/GenBank/DDBJ databases">
        <title>Draft genome sequence of Algoriphagus confluentis.</title>
        <authorList>
            <person name="Takatani N."/>
            <person name="Hosokawa M."/>
            <person name="Sawabe T."/>
        </authorList>
    </citation>
    <scope>NUCLEOTIDE SEQUENCE [LARGE SCALE GENOMIC DNA]</scope>
    <source>
        <strain evidence="2 3">NBRC 111222</strain>
    </source>
</reference>